<name>A0ABY6HXP8_9ARCH</name>
<keyword evidence="2" id="KW-1185">Reference proteome</keyword>
<evidence type="ECO:0000313" key="1">
    <source>
        <dbReference type="EMBL" id="UYP47341.1"/>
    </source>
</evidence>
<protein>
    <recommendedName>
        <fullName evidence="3">Transcriptional regulator</fullName>
    </recommendedName>
</protein>
<evidence type="ECO:0008006" key="3">
    <source>
        <dbReference type="Google" id="ProtNLM"/>
    </source>
</evidence>
<gene>
    <name evidence="1" type="ORF">NEF87_003626</name>
</gene>
<dbReference type="InterPro" id="IPR036390">
    <property type="entry name" value="WH_DNA-bd_sf"/>
</dbReference>
<sequence>MKAKPVSLNDLIDDETEFSILITLYTFRSLNLMQLSGLLDIPESTLLRKMKDLIRVKTIVLDNQATIEKRGKYYCLSDYIQKLIDSQDFESIKFKQENWIEAQKKIHLAANAVVGISSINHQLAKISAKFMQTMPEKTSKNIGQEAVFTSSHTILNFKSKEEIKEFKQLHENFLKQIEKFEHLENNQTHYKHTFHSFACPVGFLTSNEFIKKLGNNQRKKQK</sequence>
<dbReference type="SUPFAM" id="SSF46785">
    <property type="entry name" value="Winged helix' DNA-binding domain"/>
    <property type="match status" value="1"/>
</dbReference>
<dbReference type="Proteomes" id="UP001208689">
    <property type="component" value="Chromosome"/>
</dbReference>
<evidence type="ECO:0000313" key="2">
    <source>
        <dbReference type="Proteomes" id="UP001208689"/>
    </source>
</evidence>
<organism evidence="1 2">
    <name type="scientific">Candidatus Lokiarchaeum ossiferum</name>
    <dbReference type="NCBI Taxonomy" id="2951803"/>
    <lineage>
        <taxon>Archaea</taxon>
        <taxon>Promethearchaeati</taxon>
        <taxon>Promethearchaeota</taxon>
        <taxon>Promethearchaeia</taxon>
        <taxon>Promethearchaeales</taxon>
        <taxon>Promethearchaeaceae</taxon>
        <taxon>Candidatus Lokiarchaeum</taxon>
    </lineage>
</organism>
<accession>A0ABY6HXP8</accession>
<reference evidence="1" key="1">
    <citation type="submission" date="2022-09" db="EMBL/GenBank/DDBJ databases">
        <title>Actin cytoskeleton and complex cell architecture in an #Asgard archaeon.</title>
        <authorList>
            <person name="Ponce Toledo R.I."/>
            <person name="Schleper C."/>
            <person name="Rodrigues Oliveira T."/>
            <person name="Wollweber F."/>
            <person name="Xu J."/>
            <person name="Rittmann S."/>
            <person name="Klingl A."/>
            <person name="Pilhofer M."/>
        </authorList>
    </citation>
    <scope>NUCLEOTIDE SEQUENCE</scope>
    <source>
        <strain evidence="1">B-35</strain>
    </source>
</reference>
<dbReference type="EMBL" id="CP104013">
    <property type="protein sequence ID" value="UYP47341.1"/>
    <property type="molecule type" value="Genomic_DNA"/>
</dbReference>
<proteinExistence type="predicted"/>